<dbReference type="Proteomes" id="UP000185911">
    <property type="component" value="Unassembled WGS sequence"/>
</dbReference>
<evidence type="ECO:0000313" key="1">
    <source>
        <dbReference type="EMBL" id="OLP07804.1"/>
    </source>
</evidence>
<sequence>MNWFERLTGFRETGYDDTRSKLKVEGRELHSLVNASSYGIGELELVSLDSLRERVKSAENSPGRLRVSVVSGDVRAMHSLPENAGALFQVASQFNLLEMVGPSVTPEHGVTRYEHDATQGPACAIAAGAATIYRNYFAPVGNALGQTQDRQLDGLADIGHALGEALGQPLENLWRMENGYAMCTRAGLDAITAHLGSLRQEKRDALCGLLRIGVHSDVEVTDAPGAPGQLVSQVFCSALPVAYGRTVAAAEHWKSFATLILLAAYEATLWAAVLNSERGASNVVLLTRLGGGAFGNNDDWIHAAMRRALEMARGYDLDVKLVSYGTPSREIVQMAKDFG</sequence>
<evidence type="ECO:0000313" key="2">
    <source>
        <dbReference type="Proteomes" id="UP000185911"/>
    </source>
</evidence>
<dbReference type="PANTHER" id="PTHR35609">
    <property type="entry name" value="MACRO DOMAIN-CONTAINING PROTEIN"/>
    <property type="match status" value="1"/>
</dbReference>
<gene>
    <name evidence="1" type="ORF">BLL52_0900</name>
</gene>
<keyword evidence="2" id="KW-1185">Reference proteome</keyword>
<organism evidence="1 2">
    <name type="scientific">Rhodoferax antarcticus ANT.BR</name>
    <dbReference type="NCBI Taxonomy" id="1111071"/>
    <lineage>
        <taxon>Bacteria</taxon>
        <taxon>Pseudomonadati</taxon>
        <taxon>Pseudomonadota</taxon>
        <taxon>Betaproteobacteria</taxon>
        <taxon>Burkholderiales</taxon>
        <taxon>Comamonadaceae</taxon>
        <taxon>Rhodoferax</taxon>
    </lineage>
</organism>
<proteinExistence type="predicted"/>
<accession>A0A1Q8YIB2</accession>
<dbReference type="PANTHER" id="PTHR35609:SF1">
    <property type="entry name" value="MACRO DOMAIN-CONTAINING PROTEIN"/>
    <property type="match status" value="1"/>
</dbReference>
<protein>
    <submittedName>
        <fullName evidence="1">Uncharacterized protein</fullName>
    </submittedName>
</protein>
<name>A0A1Q8YIB2_9BURK</name>
<comment type="caution">
    <text evidence="1">The sequence shown here is derived from an EMBL/GenBank/DDBJ whole genome shotgun (WGS) entry which is preliminary data.</text>
</comment>
<dbReference type="EMBL" id="MSYM01000007">
    <property type="protein sequence ID" value="OLP07804.1"/>
    <property type="molecule type" value="Genomic_DNA"/>
</dbReference>
<dbReference type="RefSeq" id="WP_075585438.1">
    <property type="nucleotide sequence ID" value="NZ_MSYM01000007.1"/>
</dbReference>
<dbReference type="AlphaFoldDB" id="A0A1Q8YIB2"/>
<reference evidence="1 2" key="1">
    <citation type="submission" date="2017-01" db="EMBL/GenBank/DDBJ databases">
        <title>Genome sequence of Rhodoferax antarcticus ANT.BR, a psychrophilic purple nonsulfur bacterium from an Antarctic microbial mat.</title>
        <authorList>
            <person name="Baker J."/>
            <person name="Riester C."/>
            <person name="Skinner B."/>
            <person name="Newell A."/>
            <person name="Swingley W."/>
            <person name="Madigan M."/>
            <person name="Jung D."/>
            <person name="Asao M."/>
            <person name="Chen M."/>
            <person name="Loughlin P."/>
            <person name="Pan H."/>
            <person name="Lin S."/>
            <person name="Li N."/>
            <person name="Shaw J."/>
            <person name="Prado M."/>
            <person name="Sherman C."/>
            <person name="Li X."/>
            <person name="Tang J."/>
            <person name="Blankenship R."/>
            <person name="Zhao T."/>
            <person name="Touchman J."/>
            <person name="Sattley M."/>
        </authorList>
    </citation>
    <scope>NUCLEOTIDE SEQUENCE [LARGE SCALE GENOMIC DNA]</scope>
    <source>
        <strain evidence="1 2">ANT.BR</strain>
    </source>
</reference>
<dbReference type="STRING" id="81479.RA876_18395"/>